<dbReference type="AlphaFoldDB" id="A0AA35QX24"/>
<keyword evidence="2" id="KW-1185">Reference proteome</keyword>
<comment type="caution">
    <text evidence="1">The sequence shown here is derived from an EMBL/GenBank/DDBJ whole genome shotgun (WGS) entry which is preliminary data.</text>
</comment>
<sequence length="177" mass="19900">MLKDMDYIRKEVERFIRNDIREARKNRKNRVRLLNRLDAMLALRNEDPSEFTQEEVDDIKALIDIAGFGGETNFVNAISASGGKIWKTYIPGKIAFDSEVATLTGFTGIAFATIDDARVLTDTPLDTINRMDLSQDGALHKQAKTLAAILIQAMRDPKMPTAARVGNFLLQPIWRCS</sequence>
<organism evidence="1 2">
    <name type="scientific">Geodia barretti</name>
    <name type="common">Barrett's horny sponge</name>
    <dbReference type="NCBI Taxonomy" id="519541"/>
    <lineage>
        <taxon>Eukaryota</taxon>
        <taxon>Metazoa</taxon>
        <taxon>Porifera</taxon>
        <taxon>Demospongiae</taxon>
        <taxon>Heteroscleromorpha</taxon>
        <taxon>Tetractinellida</taxon>
        <taxon>Astrophorina</taxon>
        <taxon>Geodiidae</taxon>
        <taxon>Geodia</taxon>
    </lineage>
</organism>
<evidence type="ECO:0000313" key="2">
    <source>
        <dbReference type="Proteomes" id="UP001174909"/>
    </source>
</evidence>
<dbReference type="Proteomes" id="UP001174909">
    <property type="component" value="Unassembled WGS sequence"/>
</dbReference>
<gene>
    <name evidence="1" type="ORF">GBAR_LOCUS1612</name>
</gene>
<dbReference type="EMBL" id="CASHTH010000237">
    <property type="protein sequence ID" value="CAI7995079.1"/>
    <property type="molecule type" value="Genomic_DNA"/>
</dbReference>
<evidence type="ECO:0000313" key="1">
    <source>
        <dbReference type="EMBL" id="CAI7995079.1"/>
    </source>
</evidence>
<proteinExistence type="predicted"/>
<accession>A0AA35QX24</accession>
<name>A0AA35QX24_GEOBA</name>
<reference evidence="1" key="1">
    <citation type="submission" date="2023-03" db="EMBL/GenBank/DDBJ databases">
        <authorList>
            <person name="Steffen K."/>
            <person name="Cardenas P."/>
        </authorList>
    </citation>
    <scope>NUCLEOTIDE SEQUENCE</scope>
</reference>
<protein>
    <submittedName>
        <fullName evidence="1">Uncharacterized protein</fullName>
    </submittedName>
</protein>